<feature type="domain" description="R13L1/DRL21-like LRR repeat region" evidence="4">
    <location>
        <begin position="204"/>
        <end position="307"/>
    </location>
</feature>
<evidence type="ECO:0008006" key="7">
    <source>
        <dbReference type="Google" id="ProtNLM"/>
    </source>
</evidence>
<comment type="caution">
    <text evidence="5">The sequence shown here is derived from an EMBL/GenBank/DDBJ whole genome shotgun (WGS) entry which is preliminary data.</text>
</comment>
<dbReference type="EMBL" id="JAVXUO010002677">
    <property type="protein sequence ID" value="KAK2970655.1"/>
    <property type="molecule type" value="Genomic_DNA"/>
</dbReference>
<keyword evidence="6" id="KW-1185">Reference proteome</keyword>
<dbReference type="PANTHER" id="PTHR36766:SF70">
    <property type="entry name" value="DISEASE RESISTANCE PROTEIN RGA4"/>
    <property type="match status" value="1"/>
</dbReference>
<accession>A0AA88QWN0</accession>
<dbReference type="PRINTS" id="PR00364">
    <property type="entry name" value="DISEASERSIST"/>
</dbReference>
<organism evidence="5 6">
    <name type="scientific">Escallonia rubra</name>
    <dbReference type="NCBI Taxonomy" id="112253"/>
    <lineage>
        <taxon>Eukaryota</taxon>
        <taxon>Viridiplantae</taxon>
        <taxon>Streptophyta</taxon>
        <taxon>Embryophyta</taxon>
        <taxon>Tracheophyta</taxon>
        <taxon>Spermatophyta</taxon>
        <taxon>Magnoliopsida</taxon>
        <taxon>eudicotyledons</taxon>
        <taxon>Gunneridae</taxon>
        <taxon>Pentapetalae</taxon>
        <taxon>asterids</taxon>
        <taxon>campanulids</taxon>
        <taxon>Escalloniales</taxon>
        <taxon>Escalloniaceae</taxon>
        <taxon>Escallonia</taxon>
    </lineage>
</organism>
<dbReference type="Proteomes" id="UP001187471">
    <property type="component" value="Unassembled WGS sequence"/>
</dbReference>
<dbReference type="InterPro" id="IPR056789">
    <property type="entry name" value="LRR_R13L1-DRL21"/>
</dbReference>
<dbReference type="GO" id="GO:0006952">
    <property type="term" value="P:defense response"/>
    <property type="evidence" value="ECO:0007669"/>
    <property type="project" value="UniProtKB-KW"/>
</dbReference>
<evidence type="ECO:0000256" key="1">
    <source>
        <dbReference type="ARBA" id="ARBA00022614"/>
    </source>
</evidence>
<dbReference type="InterPro" id="IPR002182">
    <property type="entry name" value="NB-ARC"/>
</dbReference>
<dbReference type="GO" id="GO:0043531">
    <property type="term" value="F:ADP binding"/>
    <property type="evidence" value="ECO:0007669"/>
    <property type="project" value="InterPro"/>
</dbReference>
<dbReference type="PANTHER" id="PTHR36766">
    <property type="entry name" value="PLANT BROAD-SPECTRUM MILDEW RESISTANCE PROTEIN RPW8"/>
    <property type="match status" value="1"/>
</dbReference>
<keyword evidence="2" id="KW-0611">Plant defense</keyword>
<dbReference type="AlphaFoldDB" id="A0AA88QWN0"/>
<gene>
    <name evidence="5" type="ORF">RJ640_012243</name>
</gene>
<dbReference type="SUPFAM" id="SSF52540">
    <property type="entry name" value="P-loop containing nucleoside triphosphate hydrolases"/>
    <property type="match status" value="1"/>
</dbReference>
<keyword evidence="1" id="KW-0433">Leucine-rich repeat</keyword>
<proteinExistence type="predicted"/>
<dbReference type="Pfam" id="PF00931">
    <property type="entry name" value="NB-ARC"/>
    <property type="match status" value="1"/>
</dbReference>
<dbReference type="Gene3D" id="3.40.50.300">
    <property type="entry name" value="P-loop containing nucleotide triphosphate hydrolases"/>
    <property type="match status" value="1"/>
</dbReference>
<protein>
    <recommendedName>
        <fullName evidence="7">NB-ARC domain-containing protein</fullName>
    </recommendedName>
</protein>
<dbReference type="Pfam" id="PF25019">
    <property type="entry name" value="LRR_R13L1-DRL21"/>
    <property type="match status" value="1"/>
</dbReference>
<evidence type="ECO:0000256" key="2">
    <source>
        <dbReference type="ARBA" id="ARBA00022821"/>
    </source>
</evidence>
<evidence type="ECO:0000313" key="5">
    <source>
        <dbReference type="EMBL" id="KAK2970655.1"/>
    </source>
</evidence>
<reference evidence="5" key="1">
    <citation type="submission" date="2022-12" db="EMBL/GenBank/DDBJ databases">
        <title>Draft genome assemblies for two species of Escallonia (Escalloniales).</title>
        <authorList>
            <person name="Chanderbali A."/>
            <person name="Dervinis C."/>
            <person name="Anghel I."/>
            <person name="Soltis D."/>
            <person name="Soltis P."/>
            <person name="Zapata F."/>
        </authorList>
    </citation>
    <scope>NUCLEOTIDE SEQUENCE</scope>
    <source>
        <strain evidence="5">UCBG92.1500</strain>
        <tissue evidence="5">Leaf</tissue>
    </source>
</reference>
<dbReference type="InterPro" id="IPR027417">
    <property type="entry name" value="P-loop_NTPase"/>
</dbReference>
<sequence>MIASYDPYAYSMLLSIAHKIKAINLSLDDIYKEANEIGLKPVDSNSSAGAGHLEVLRTHPGIVDSEKIVGRDADVSMVADVLVMQNNENGLPVVGMPGQGKTTLAKLICKNDKVVRHFDELIWVSVTDDIENKRILNEMVQSLTQTNPQLSNMGGILKELRKHLNRKKYLVVLDDVWNEIPGKWESLRDALLEIGGSSESKVLDVRITEEAKRANLLKKSHINALQFHWSGKEEENTNEVVSEEVDTDENVLEGLTPHSNLKRLTVQNFRGKNFSSWMMMPSQSSVIPILGHLSCLKFIHIEGLTNVKRIGAEYYGHNAEVATSSCGGISAGGAMFPALRNLHLAELDSLEQWLEALHPSPFVKVFRCLEELELTGLYKLSMVPSHFPAIKDLTICGINDAQCCKR</sequence>
<evidence type="ECO:0000259" key="4">
    <source>
        <dbReference type="Pfam" id="PF25019"/>
    </source>
</evidence>
<evidence type="ECO:0000313" key="6">
    <source>
        <dbReference type="Proteomes" id="UP001187471"/>
    </source>
</evidence>
<evidence type="ECO:0000259" key="3">
    <source>
        <dbReference type="Pfam" id="PF00931"/>
    </source>
</evidence>
<feature type="domain" description="NB-ARC" evidence="3">
    <location>
        <begin position="72"/>
        <end position="188"/>
    </location>
</feature>
<name>A0AA88QWN0_9ASTE</name>